<accession>A0A6C0I360</accession>
<reference evidence="2" key="1">
    <citation type="journal article" date="2020" name="Nature">
        <title>Giant virus diversity and host interactions through global metagenomics.</title>
        <authorList>
            <person name="Schulz F."/>
            <person name="Roux S."/>
            <person name="Paez-Espino D."/>
            <person name="Jungbluth S."/>
            <person name="Walsh D.A."/>
            <person name="Denef V.J."/>
            <person name="McMahon K.D."/>
            <person name="Konstantinidis K.T."/>
            <person name="Eloe-Fadrosh E.A."/>
            <person name="Kyrpides N.C."/>
            <person name="Woyke T."/>
        </authorList>
    </citation>
    <scope>NUCLEOTIDE SEQUENCE</scope>
    <source>
        <strain evidence="2">GVMAG-M-3300023184-18</strain>
    </source>
</reference>
<organism evidence="2">
    <name type="scientific">viral metagenome</name>
    <dbReference type="NCBI Taxonomy" id="1070528"/>
    <lineage>
        <taxon>unclassified sequences</taxon>
        <taxon>metagenomes</taxon>
        <taxon>organismal metagenomes</taxon>
    </lineage>
</organism>
<keyword evidence="1" id="KW-0472">Membrane</keyword>
<feature type="transmembrane region" description="Helical" evidence="1">
    <location>
        <begin position="92"/>
        <end position="108"/>
    </location>
</feature>
<feature type="transmembrane region" description="Helical" evidence="1">
    <location>
        <begin position="67"/>
        <end position="85"/>
    </location>
</feature>
<feature type="transmembrane region" description="Helical" evidence="1">
    <location>
        <begin position="12"/>
        <end position="30"/>
    </location>
</feature>
<name>A0A6C0I360_9ZZZZ</name>
<dbReference type="AlphaFoldDB" id="A0A6C0I360"/>
<proteinExistence type="predicted"/>
<evidence type="ECO:0000256" key="1">
    <source>
        <dbReference type="SAM" id="Phobius"/>
    </source>
</evidence>
<keyword evidence="1" id="KW-0812">Transmembrane</keyword>
<evidence type="ECO:0000313" key="2">
    <source>
        <dbReference type="EMBL" id="QHT86845.1"/>
    </source>
</evidence>
<dbReference type="EMBL" id="MN740077">
    <property type="protein sequence ID" value="QHT86845.1"/>
    <property type="molecule type" value="Genomic_DNA"/>
</dbReference>
<feature type="transmembrane region" description="Helical" evidence="1">
    <location>
        <begin position="42"/>
        <end position="61"/>
    </location>
</feature>
<keyword evidence="1" id="KW-1133">Transmembrane helix</keyword>
<protein>
    <submittedName>
        <fullName evidence="2">Uncharacterized protein</fullName>
    </submittedName>
</protein>
<sequence length="188" mass="22112">MNALNLDSNIINPLFIFFVTLGGNFVAPLFPCQVQRLFTENIYYKHFLAFFILFFAIVLTSEKSSKITSVVFYKAIALYCLFIILTRMDKNFFLLFFIVLCIKFVIINEMTNTTDKKLKEKYTQIDNLLGYLLICIGIIGFVLYYGEKKFEYGKRFNYLTFLLGKPVCREHIIPTKYSRNLSYVLKKH</sequence>
<feature type="transmembrane region" description="Helical" evidence="1">
    <location>
        <begin position="128"/>
        <end position="146"/>
    </location>
</feature>